<dbReference type="Proteomes" id="UP000799772">
    <property type="component" value="Unassembled WGS sequence"/>
</dbReference>
<name>A0A9P4IL30_9PEZI</name>
<sequence>MENNGVANVLVRRFTDEMTSETRLESRTRIAQQTLDIETEEAGRRRFNYLYETVGESVPPFQEAKNAQAALIQQWEAAIQSLPQGKARDSVFRIRRRTQMRQKQTKEELSKIAIEDIHDVEEAVQDLGKTLDAKQSKISRHFHAICGTLENHSEIFSIFPTEDRYFSVFCGVVTVLVHASTTHSKLGETLASSVEQVTKEAARCVQLIDLFNTKVMQRHLADIYEAIFQLFTEAIKWYTSSSTSRFRASFSDALPKRVDGTVANIRRHISEMHRDRELASAAELRDTRLGVEEVNDKLNELHAELAAESRNSAFFNQGVGLLAVRLLHSIIQSQSMPDNAVRMPEQFSRSIELLEDAPPRHSREIALRHVREFKDKLIGNSGLALLSDQQRWFAEPEAIESLSEWLGSTATSSTLWVTGQPEMHSTDNCSKTIAFGALAAALGAKAPFISHFCELPDVDQITKGASAEELGLLGLLYSLIIQLLDFKDMDGDVDLSLERLEQLDGTTKSCNAALELLEDLLAHTQHIPYCIIDNLAELDYGRDTRICSNLLDILLSRQRDDKPVFNLLLTTNGQSETLCDKIPIESTIFLKYNSRRVKHAGQLLELRIPQHFKSTKSTEDSGT</sequence>
<dbReference type="EMBL" id="ML978123">
    <property type="protein sequence ID" value="KAF2101243.1"/>
    <property type="molecule type" value="Genomic_DNA"/>
</dbReference>
<reference evidence="3" key="1">
    <citation type="journal article" date="2020" name="Stud. Mycol.">
        <title>101 Dothideomycetes genomes: a test case for predicting lifestyles and emergence of pathogens.</title>
        <authorList>
            <person name="Haridas S."/>
            <person name="Albert R."/>
            <person name="Binder M."/>
            <person name="Bloem J."/>
            <person name="Labutti K."/>
            <person name="Salamov A."/>
            <person name="Andreopoulos B."/>
            <person name="Baker S."/>
            <person name="Barry K."/>
            <person name="Bills G."/>
            <person name="Bluhm B."/>
            <person name="Cannon C."/>
            <person name="Castanera R."/>
            <person name="Culley D."/>
            <person name="Daum C."/>
            <person name="Ezra D."/>
            <person name="Gonzalez J."/>
            <person name="Henrissat B."/>
            <person name="Kuo A."/>
            <person name="Liang C."/>
            <person name="Lipzen A."/>
            <person name="Lutzoni F."/>
            <person name="Magnuson J."/>
            <person name="Mondo S."/>
            <person name="Nolan M."/>
            <person name="Ohm R."/>
            <person name="Pangilinan J."/>
            <person name="Park H.-J."/>
            <person name="Ramirez L."/>
            <person name="Alfaro M."/>
            <person name="Sun H."/>
            <person name="Tritt A."/>
            <person name="Yoshinaga Y."/>
            <person name="Zwiers L.-H."/>
            <person name="Turgeon B."/>
            <person name="Goodwin S."/>
            <person name="Spatafora J."/>
            <person name="Crous P."/>
            <person name="Grigoriev I."/>
        </authorList>
    </citation>
    <scope>NUCLEOTIDE SEQUENCE</scope>
    <source>
        <strain evidence="3">CBS 133067</strain>
    </source>
</reference>
<dbReference type="Pfam" id="PF24809">
    <property type="entry name" value="DUF7708"/>
    <property type="match status" value="1"/>
</dbReference>
<feature type="coiled-coil region" evidence="1">
    <location>
        <begin position="284"/>
        <end position="311"/>
    </location>
</feature>
<gene>
    <name evidence="3" type="ORF">NA57DRAFT_34709</name>
</gene>
<evidence type="ECO:0000259" key="2">
    <source>
        <dbReference type="Pfam" id="PF24809"/>
    </source>
</evidence>
<keyword evidence="1" id="KW-0175">Coiled coil</keyword>
<evidence type="ECO:0000256" key="1">
    <source>
        <dbReference type="SAM" id="Coils"/>
    </source>
</evidence>
<keyword evidence="4" id="KW-1185">Reference proteome</keyword>
<protein>
    <recommendedName>
        <fullName evidence="2">DUF7708 domain-containing protein</fullName>
    </recommendedName>
</protein>
<dbReference type="InterPro" id="IPR056125">
    <property type="entry name" value="DUF7708"/>
</dbReference>
<feature type="domain" description="DUF7708" evidence="2">
    <location>
        <begin position="143"/>
        <end position="284"/>
    </location>
</feature>
<dbReference type="PANTHER" id="PTHR40619">
    <property type="entry name" value="FUNGAL STAND N-TERMINAL GOODBYE DOMAIN-CONTAINING PROTEIN"/>
    <property type="match status" value="1"/>
</dbReference>
<dbReference type="PANTHER" id="PTHR40619:SF3">
    <property type="entry name" value="FUNGAL STAND N-TERMINAL GOODBYE DOMAIN-CONTAINING PROTEIN"/>
    <property type="match status" value="1"/>
</dbReference>
<proteinExistence type="predicted"/>
<evidence type="ECO:0000313" key="3">
    <source>
        <dbReference type="EMBL" id="KAF2101243.1"/>
    </source>
</evidence>
<dbReference type="OrthoDB" id="4840035at2759"/>
<evidence type="ECO:0000313" key="4">
    <source>
        <dbReference type="Proteomes" id="UP000799772"/>
    </source>
</evidence>
<accession>A0A9P4IL30</accession>
<comment type="caution">
    <text evidence="3">The sequence shown here is derived from an EMBL/GenBank/DDBJ whole genome shotgun (WGS) entry which is preliminary data.</text>
</comment>
<organism evidence="3 4">
    <name type="scientific">Rhizodiscina lignyota</name>
    <dbReference type="NCBI Taxonomy" id="1504668"/>
    <lineage>
        <taxon>Eukaryota</taxon>
        <taxon>Fungi</taxon>
        <taxon>Dikarya</taxon>
        <taxon>Ascomycota</taxon>
        <taxon>Pezizomycotina</taxon>
        <taxon>Dothideomycetes</taxon>
        <taxon>Pleosporomycetidae</taxon>
        <taxon>Aulographales</taxon>
        <taxon>Rhizodiscinaceae</taxon>
        <taxon>Rhizodiscina</taxon>
    </lineage>
</organism>
<dbReference type="AlphaFoldDB" id="A0A9P4IL30"/>